<keyword evidence="2" id="KW-1185">Reference proteome</keyword>
<sequence>MAENNLIYTHEEHLHRFACWTAARAAQRGWGGGTTLAITTAIDKMGFREKLEDLHQSSPSKEEFDIWHADRVEELTEALAGQLTHPGKNIYGCIAKVIAIYIKTVYVSQYPHSALSKVAHPPIDGILLKEVKDKNPDYKYPPKLGFHWSTFDGKAYQKALDYLRLVNGDKAFWEIEVFWKAATPDSK</sequence>
<evidence type="ECO:0000313" key="1">
    <source>
        <dbReference type="EMBL" id="SER19103.1"/>
    </source>
</evidence>
<gene>
    <name evidence="1" type="ORF">SAMN05444359_12731</name>
</gene>
<proteinExistence type="predicted"/>
<dbReference type="RefSeq" id="WP_090172042.1">
    <property type="nucleotide sequence ID" value="NZ_FOFB01000027.1"/>
</dbReference>
<dbReference type="AlphaFoldDB" id="A0A1H9M7J8"/>
<reference evidence="2" key="1">
    <citation type="submission" date="2016-10" db="EMBL/GenBank/DDBJ databases">
        <authorList>
            <person name="Varghese N."/>
            <person name="Submissions S."/>
        </authorList>
    </citation>
    <scope>NUCLEOTIDE SEQUENCE [LARGE SCALE GENOMIC DNA]</scope>
    <source>
        <strain evidence="2">DSM 24740</strain>
    </source>
</reference>
<dbReference type="Proteomes" id="UP000199021">
    <property type="component" value="Unassembled WGS sequence"/>
</dbReference>
<dbReference type="InParanoid" id="A0A1H9M7J8"/>
<accession>A0A1H9M7J8</accession>
<organism evidence="1 2">
    <name type="scientific">Neolewinella agarilytica</name>
    <dbReference type="NCBI Taxonomy" id="478744"/>
    <lineage>
        <taxon>Bacteria</taxon>
        <taxon>Pseudomonadati</taxon>
        <taxon>Bacteroidota</taxon>
        <taxon>Saprospiria</taxon>
        <taxon>Saprospirales</taxon>
        <taxon>Lewinellaceae</taxon>
        <taxon>Neolewinella</taxon>
    </lineage>
</organism>
<evidence type="ECO:0000313" key="2">
    <source>
        <dbReference type="Proteomes" id="UP000199021"/>
    </source>
</evidence>
<name>A0A1H9M7J8_9BACT</name>
<dbReference type="OrthoDB" id="979776at2"/>
<dbReference type="STRING" id="478744.SAMN05444359_12731"/>
<protein>
    <submittedName>
        <fullName evidence="1">Uncharacterized protein</fullName>
    </submittedName>
</protein>
<dbReference type="EMBL" id="FOFB01000027">
    <property type="protein sequence ID" value="SER19103.1"/>
    <property type="molecule type" value="Genomic_DNA"/>
</dbReference>